<name>S4WB59_9BACT</name>
<reference evidence="2" key="1">
    <citation type="journal article" date="2014" name="ISME J.">
        <title>Genomic properties of Marine Group A bacteria indicate a role in the marine sulfur cycle.</title>
        <authorList>
            <person name="Wright J.J."/>
            <person name="Mewis K."/>
            <person name="Hanson N.W."/>
            <person name="Konwar K.M."/>
            <person name="Maas K.R."/>
            <person name="Hallam S.J."/>
        </authorList>
    </citation>
    <scope>NUCLEOTIDE SEQUENCE</scope>
</reference>
<dbReference type="Gene3D" id="2.60.40.10">
    <property type="entry name" value="Immunoglobulins"/>
    <property type="match status" value="1"/>
</dbReference>
<organism evidence="2">
    <name type="scientific">uncultured bacterium FPPU_33B15</name>
    <dbReference type="NCBI Taxonomy" id="1343848"/>
    <lineage>
        <taxon>Bacteria</taxon>
        <taxon>environmental samples</taxon>
    </lineage>
</organism>
<accession>S4WB59</accession>
<evidence type="ECO:0000313" key="2">
    <source>
        <dbReference type="EMBL" id="AGO87918.1"/>
    </source>
</evidence>
<proteinExistence type="predicted"/>
<dbReference type="EMBL" id="KF170419">
    <property type="protein sequence ID" value="AGO87918.1"/>
    <property type="molecule type" value="Genomic_DNA"/>
</dbReference>
<feature type="domain" description="Secretion system C-terminal sorting" evidence="1">
    <location>
        <begin position="866"/>
        <end position="935"/>
    </location>
</feature>
<evidence type="ECO:0000259" key="1">
    <source>
        <dbReference type="Pfam" id="PF18962"/>
    </source>
</evidence>
<dbReference type="AlphaFoldDB" id="S4WB59"/>
<dbReference type="NCBIfam" id="TIGR04183">
    <property type="entry name" value="Por_Secre_tail"/>
    <property type="match status" value="1"/>
</dbReference>
<dbReference type="InterPro" id="IPR013783">
    <property type="entry name" value="Ig-like_fold"/>
</dbReference>
<dbReference type="InterPro" id="IPR026444">
    <property type="entry name" value="Secre_tail"/>
</dbReference>
<protein>
    <recommendedName>
        <fullName evidence="1">Secretion system C-terminal sorting domain-containing protein</fullName>
    </recommendedName>
</protein>
<dbReference type="Pfam" id="PF18962">
    <property type="entry name" value="Por_Secre_tail"/>
    <property type="match status" value="1"/>
</dbReference>
<dbReference type="Gene3D" id="2.60.40.4070">
    <property type="match status" value="1"/>
</dbReference>
<sequence length="950" mass="103324">MRSILWILTSLSFLLAKDITFKLQTLKNDSHQLISISGASNNQNQPNFERSSRDDTSTIWLDDLEGDISGWTVAPEWELTDESSFSPSNSFHMDDDNYDVVSSIVSPLISVPELTSESELLKLNFALWCDFPDFDGAGDNFLEDYYWVDIANLSDVPVYFHETATDAYEGQSWGCSDPAIGGYLDAWVQVLQTPTITVPAVDPTLSAMMKWGLEDYAGATVAGTCTDGWDAANVRISNDGGITWNLLVGSDPYDFDYGYGWIYNDPEYDCGGSLEQVAAGWGGQADWHEVTFGLGDYSGQDVIIQFAFGSDPSYSFLDDNSLTGLMVDNIFITDGSGSITFQDNADDENSMLAMNGMEFAWEQFFYDYGDATRPGSLGWEVYPSGAAFNGNAELDISSYAGADIKIRFTGRTDDNDDGGNGEGLFIDDVHIWNVMYNDVPMVNNLAATAGDNQVVVSWDMPAGGTYTNEDISYVDGTMEDAIFMSSGTSIMGEYFDMPYGVEAVFANSVEIWGVEGNSGETTVFGYEVVAGVPVTTATFSSPITLVEGQWNTLNVNWTFSGDFLIAIEVSETIAIGIDSDNAPGQNSWANLGGWQPWTEVAIENSLTDGEFGVNANVTTIGGSTPVFNVYRSMNGDEFNIMFNGAGINGNEYVDNTSQNGNEYCYQITSIYGDDESNPAGPVCVIPEAQTIYEIAYDDGSDETSINAGNMNTLCVKFTPSGYPADLYRASFFTVGTSNAVAFVNVWDDDGENGMPGTLLVTNVPITFAGGTWTPVSLASENIIIEDGSFYIGWMETEQTPPVGVDSNSPSTNSYIDVGIGAGFEPFGTYFEGAFMIRAELDSVNVLGLNDGFEDNLPKSFGLKQNYPNPFNPTTTIRFDLAGQAKTVLSLYDVSGREVMTLINKDLSAGQYTFSLNAGDFPSGMYFYKLTAQDQSGQIIFSSTKKLVLMK</sequence>